<dbReference type="EMBL" id="FNVA01000001">
    <property type="protein sequence ID" value="SEF44671.1"/>
    <property type="molecule type" value="Genomic_DNA"/>
</dbReference>
<dbReference type="Gene3D" id="2.160.20.10">
    <property type="entry name" value="Single-stranded right-handed beta-helix, Pectin lyase-like"/>
    <property type="match status" value="2"/>
</dbReference>
<feature type="domain" description="Fibronectin type-III" evidence="1">
    <location>
        <begin position="656"/>
        <end position="754"/>
    </location>
</feature>
<protein>
    <submittedName>
        <fullName evidence="2">Right handed beta helix region</fullName>
    </submittedName>
</protein>
<sequence length="851" mass="90765">MYRYGWLRRMSVVGIAAIGVTLSFGGMQAQTIYVSPRGRDQASGSKGSPVASLQQAIQLARATREHVVEIEAGIYVLPAPLHLTAADSGLSLGAAAGQHVTLSGGTRVQEWKLVDRQRSLWSATLPAGVAPPRQIYIDGVRARRAKGRVPVGLTMTDRGYTADSDLLAHWKHPEEMEFVYTGGNALWSEPEVGLGGWTEPRCPLASIHGTEIEMAQPCWDNSTKRIKTAGATRPNNLVGPASVGKQPTFMENAYELLGTPGEFYFDRTSRKLFYTPRSGEDLRNADVEAPVLESLLEIAGDEAKPAHDITIAGLTFAYAGWQEPSGPEGFSEIQANYRVTGKDGATRQALCTLAPQGTCPYAAWSPEPANVTTHFADSVHFKRDTFTHLGAAGLAIADGAHNNLVEGCVFSDISGNGLELAGVAAPEAADPAFAVGNKVENNLFRNVGAEFHGGIPIVVGYARFSHIAHNQIDHVPYAGISMGWGGWPDKIGLPGVANRSTGNVVEKNRITRFMLNLADGGGIYTQGRTGVTIADGEHVEGNVIDLQFSTGHGIYTDNGSAMITIRGNVVFNTNHDNIASAHKDYYDGLKGDVNDPLAIEDNWWQQGDPDSDAKQIVRSGNHLIDALNQAPGEVLSSAGLEPAFRDLLAPPARAVAPEAPTGVAVFLTPAEAYVTWRPSVFEGGAAVDRYIVRSSDGGETVLSAAEFDRLGYAVQKLKPGAESLRFTVSASNAAGVSVASLPSLPVSRATSQQPVPGKPDEASVEIQGTRASIHFAAPKNSKDIIAYAVTVDPDGRHEVFTGRRVLTLAGTHRTFVTLDGLTPGRQYRFAVSAINPSGEGEKLWVEGKHTN</sequence>
<dbReference type="PANTHER" id="PTHR36453">
    <property type="entry name" value="SECRETED PROTEIN-RELATED"/>
    <property type="match status" value="1"/>
</dbReference>
<reference evidence="2 3" key="1">
    <citation type="submission" date="2016-10" db="EMBL/GenBank/DDBJ databases">
        <authorList>
            <person name="de Groot N.N."/>
        </authorList>
    </citation>
    <scope>NUCLEOTIDE SEQUENCE [LARGE SCALE GENOMIC DNA]</scope>
    <source>
        <strain evidence="2 3">DSM 22489</strain>
    </source>
</reference>
<organism evidence="2 3">
    <name type="scientific">Bryocella elongata</name>
    <dbReference type="NCBI Taxonomy" id="863522"/>
    <lineage>
        <taxon>Bacteria</taxon>
        <taxon>Pseudomonadati</taxon>
        <taxon>Acidobacteriota</taxon>
        <taxon>Terriglobia</taxon>
        <taxon>Terriglobales</taxon>
        <taxon>Acidobacteriaceae</taxon>
        <taxon>Bryocella</taxon>
    </lineage>
</organism>
<dbReference type="SUPFAM" id="SSF49265">
    <property type="entry name" value="Fibronectin type III"/>
    <property type="match status" value="1"/>
</dbReference>
<dbReference type="SMART" id="SM00710">
    <property type="entry name" value="PbH1"/>
    <property type="match status" value="6"/>
</dbReference>
<dbReference type="InterPro" id="IPR012334">
    <property type="entry name" value="Pectin_lyas_fold"/>
</dbReference>
<dbReference type="SUPFAM" id="SSF51126">
    <property type="entry name" value="Pectin lyase-like"/>
    <property type="match status" value="1"/>
</dbReference>
<feature type="domain" description="Fibronectin type-III" evidence="1">
    <location>
        <begin position="755"/>
        <end position="851"/>
    </location>
</feature>
<accession>A0A1H5S4H4</accession>
<evidence type="ECO:0000259" key="1">
    <source>
        <dbReference type="PROSITE" id="PS50853"/>
    </source>
</evidence>
<gene>
    <name evidence="2" type="ORF">SAMN05421819_0047</name>
</gene>
<evidence type="ECO:0000313" key="3">
    <source>
        <dbReference type="Proteomes" id="UP000236728"/>
    </source>
</evidence>
<dbReference type="InterPro" id="IPR006626">
    <property type="entry name" value="PbH1"/>
</dbReference>
<keyword evidence="3" id="KW-1185">Reference proteome</keyword>
<dbReference type="SMART" id="SM00060">
    <property type="entry name" value="FN3"/>
    <property type="match status" value="2"/>
</dbReference>
<dbReference type="Gene3D" id="2.60.40.10">
    <property type="entry name" value="Immunoglobulins"/>
    <property type="match status" value="2"/>
</dbReference>
<dbReference type="InterPro" id="IPR003961">
    <property type="entry name" value="FN3_dom"/>
</dbReference>
<dbReference type="PANTHER" id="PTHR36453:SF1">
    <property type="entry name" value="RIGHT HANDED BETA HELIX DOMAIN-CONTAINING PROTEIN"/>
    <property type="match status" value="1"/>
</dbReference>
<dbReference type="PROSITE" id="PS50853">
    <property type="entry name" value="FN3"/>
    <property type="match status" value="2"/>
</dbReference>
<dbReference type="InterPro" id="IPR036116">
    <property type="entry name" value="FN3_sf"/>
</dbReference>
<dbReference type="Pfam" id="PF00041">
    <property type="entry name" value="fn3"/>
    <property type="match status" value="1"/>
</dbReference>
<dbReference type="CDD" id="cd00063">
    <property type="entry name" value="FN3"/>
    <property type="match status" value="2"/>
</dbReference>
<dbReference type="InterPro" id="IPR013783">
    <property type="entry name" value="Ig-like_fold"/>
</dbReference>
<proteinExistence type="predicted"/>
<dbReference type="Proteomes" id="UP000236728">
    <property type="component" value="Unassembled WGS sequence"/>
</dbReference>
<name>A0A1H5S4H4_9BACT</name>
<dbReference type="AlphaFoldDB" id="A0A1H5S4H4"/>
<evidence type="ECO:0000313" key="2">
    <source>
        <dbReference type="EMBL" id="SEF44671.1"/>
    </source>
</evidence>
<dbReference type="InterPro" id="IPR011050">
    <property type="entry name" value="Pectin_lyase_fold/virulence"/>
</dbReference>